<organism evidence="4 5">
    <name type="scientific">Cardiocondyla obscurior</name>
    <dbReference type="NCBI Taxonomy" id="286306"/>
    <lineage>
        <taxon>Eukaryota</taxon>
        <taxon>Metazoa</taxon>
        <taxon>Ecdysozoa</taxon>
        <taxon>Arthropoda</taxon>
        <taxon>Hexapoda</taxon>
        <taxon>Insecta</taxon>
        <taxon>Pterygota</taxon>
        <taxon>Neoptera</taxon>
        <taxon>Endopterygota</taxon>
        <taxon>Hymenoptera</taxon>
        <taxon>Apocrita</taxon>
        <taxon>Aculeata</taxon>
        <taxon>Formicoidea</taxon>
        <taxon>Formicidae</taxon>
        <taxon>Myrmicinae</taxon>
        <taxon>Cardiocondyla</taxon>
    </lineage>
</organism>
<name>A0AAW2EXF5_9HYME</name>
<accession>A0AAW2EXF5</accession>
<dbReference type="Pfam" id="PF07776">
    <property type="entry name" value="zf-AD"/>
    <property type="match status" value="1"/>
</dbReference>
<reference evidence="4 5" key="1">
    <citation type="submission" date="2023-03" db="EMBL/GenBank/DDBJ databases">
        <title>High recombination rates correlate with genetic variation in Cardiocondyla obscurior ants.</title>
        <authorList>
            <person name="Errbii M."/>
        </authorList>
    </citation>
    <scope>NUCLEOTIDE SEQUENCE [LARGE SCALE GENOMIC DNA]</scope>
    <source>
        <strain evidence="4">Alpha-2009</strain>
        <tissue evidence="4">Whole body</tissue>
    </source>
</reference>
<keyword evidence="1" id="KW-0862">Zinc</keyword>
<dbReference type="Gene3D" id="3.40.1800.20">
    <property type="match status" value="1"/>
</dbReference>
<proteinExistence type="predicted"/>
<feature type="binding site" evidence="1">
    <location>
        <position position="13"/>
    </location>
    <ligand>
        <name>Zn(2+)</name>
        <dbReference type="ChEBI" id="CHEBI:29105"/>
    </ligand>
</feature>
<gene>
    <name evidence="4" type="ORF">PUN28_015577</name>
</gene>
<dbReference type="SMART" id="SM00868">
    <property type="entry name" value="zf-AD"/>
    <property type="match status" value="1"/>
</dbReference>
<evidence type="ECO:0000256" key="2">
    <source>
        <dbReference type="SAM" id="MobiDB-lite"/>
    </source>
</evidence>
<evidence type="ECO:0000256" key="1">
    <source>
        <dbReference type="PROSITE-ProRule" id="PRU01263"/>
    </source>
</evidence>
<protein>
    <recommendedName>
        <fullName evidence="3">ZAD domain-containing protein</fullName>
    </recommendedName>
</protein>
<dbReference type="AlphaFoldDB" id="A0AAW2EXF5"/>
<keyword evidence="1" id="KW-0479">Metal-binding</keyword>
<dbReference type="PROSITE" id="PS51915">
    <property type="entry name" value="ZAD"/>
    <property type="match status" value="1"/>
</dbReference>
<evidence type="ECO:0000313" key="5">
    <source>
        <dbReference type="Proteomes" id="UP001430953"/>
    </source>
</evidence>
<feature type="compositionally biased region" description="Basic and acidic residues" evidence="2">
    <location>
        <begin position="320"/>
        <end position="329"/>
    </location>
</feature>
<evidence type="ECO:0000259" key="3">
    <source>
        <dbReference type="PROSITE" id="PS51915"/>
    </source>
</evidence>
<dbReference type="InterPro" id="IPR012934">
    <property type="entry name" value="Znf_AD"/>
</dbReference>
<keyword evidence="1" id="KW-0863">Zinc-finger</keyword>
<feature type="compositionally biased region" description="Polar residues" evidence="2">
    <location>
        <begin position="294"/>
        <end position="310"/>
    </location>
</feature>
<dbReference type="GO" id="GO:0005634">
    <property type="term" value="C:nucleus"/>
    <property type="evidence" value="ECO:0007669"/>
    <property type="project" value="InterPro"/>
</dbReference>
<feature type="region of interest" description="Disordered" evidence="2">
    <location>
        <begin position="289"/>
        <end position="339"/>
    </location>
</feature>
<feature type="binding site" evidence="1">
    <location>
        <position position="53"/>
    </location>
    <ligand>
        <name>Zn(2+)</name>
        <dbReference type="ChEBI" id="CHEBI:29105"/>
    </ligand>
</feature>
<comment type="caution">
    <text evidence="4">The sequence shown here is derived from an EMBL/GenBank/DDBJ whole genome shotgun (WGS) entry which is preliminary data.</text>
</comment>
<dbReference type="SUPFAM" id="SSF57716">
    <property type="entry name" value="Glucocorticoid receptor-like (DNA-binding domain)"/>
    <property type="match status" value="1"/>
</dbReference>
<sequence length="551" mass="63450">METLESSRVCRLCGQHSGISINIFDENENHVRKITAVLPIMVHEMDLLPKQMCHRCSYKLEEFHKFYVDCLKTDAALKSQLSWMRKGGGKEKTGVPMVHIENMKIKAEPLDYDVYELEPLVENIDYINSMSSMAFPTNGIHNGLTYAAFSRCRCCCDKKDQSKLKRTTAELCQNYEGQMSKCDKIAEVSRKRTHEDTARLRSFKRNSFTQPVFPDCPQNLPPHVENVVENAQDRLATVTNTKDDVDPEIRNHSHDKFRTFPKTVVKNTVVRNLRPRTNLVSYAPKKRKIPIASPGSSTLNESSVSENKTSVPDFGPTRHIKVEHTDDSNGRSLRPRRNVVDYQESKIRRVSDYRIKRCKISEQSSKLYSKDEITSNDLKFRIKQETLGDLEDMVLSKTTNVTSRLQNKLAVLHAKIDIPTNDNGKVSLQSDYLKSHFRGQLTERRSLSNIVKNRIIKKTKKTYRFPTANGSSKCLRSQDAYLRNGKARKKDYIEWSVKKLQGAKKLIDAIRKGTKKSSMLKLTENIKHYCETCNVSFMTKELFRLHACYYD</sequence>
<feature type="domain" description="ZAD" evidence="3">
    <location>
        <begin position="8"/>
        <end position="80"/>
    </location>
</feature>
<evidence type="ECO:0000313" key="4">
    <source>
        <dbReference type="EMBL" id="KAL0107149.1"/>
    </source>
</evidence>
<dbReference type="Proteomes" id="UP001430953">
    <property type="component" value="Unassembled WGS sequence"/>
</dbReference>
<feature type="binding site" evidence="1">
    <location>
        <position position="10"/>
    </location>
    <ligand>
        <name>Zn(2+)</name>
        <dbReference type="ChEBI" id="CHEBI:29105"/>
    </ligand>
</feature>
<feature type="binding site" evidence="1">
    <location>
        <position position="56"/>
    </location>
    <ligand>
        <name>Zn(2+)</name>
        <dbReference type="ChEBI" id="CHEBI:29105"/>
    </ligand>
</feature>
<keyword evidence="5" id="KW-1185">Reference proteome</keyword>
<dbReference type="GO" id="GO:0008270">
    <property type="term" value="F:zinc ion binding"/>
    <property type="evidence" value="ECO:0007669"/>
    <property type="project" value="UniProtKB-UniRule"/>
</dbReference>
<dbReference type="EMBL" id="JADYXP020000017">
    <property type="protein sequence ID" value="KAL0107149.1"/>
    <property type="molecule type" value="Genomic_DNA"/>
</dbReference>